<comment type="caution">
    <text evidence="2">The sequence shown here is derived from an EMBL/GenBank/DDBJ whole genome shotgun (WGS) entry which is preliminary data.</text>
</comment>
<accession>A0A2V2YUN8</accession>
<organism evidence="2 3">
    <name type="scientific">Paenibacillus cellulosilyticus</name>
    <dbReference type="NCBI Taxonomy" id="375489"/>
    <lineage>
        <taxon>Bacteria</taxon>
        <taxon>Bacillati</taxon>
        <taxon>Bacillota</taxon>
        <taxon>Bacilli</taxon>
        <taxon>Bacillales</taxon>
        <taxon>Paenibacillaceae</taxon>
        <taxon>Paenibacillus</taxon>
    </lineage>
</organism>
<dbReference type="AlphaFoldDB" id="A0A2V2YUN8"/>
<dbReference type="EMBL" id="QGTQ01000007">
    <property type="protein sequence ID" value="PWW03160.1"/>
    <property type="molecule type" value="Genomic_DNA"/>
</dbReference>
<sequence>MSRRDQKNSRRDSAKKQQGHGSQNTHSKTGDTKDSTGD</sequence>
<keyword evidence="3" id="KW-1185">Reference proteome</keyword>
<reference evidence="2 3" key="1">
    <citation type="submission" date="2018-05" db="EMBL/GenBank/DDBJ databases">
        <title>Genomic Encyclopedia of Type Strains, Phase III (KMG-III): the genomes of soil and plant-associated and newly described type strains.</title>
        <authorList>
            <person name="Whitman W."/>
        </authorList>
    </citation>
    <scope>NUCLEOTIDE SEQUENCE [LARGE SCALE GENOMIC DNA]</scope>
    <source>
        <strain evidence="2 3">CECT 5696</strain>
    </source>
</reference>
<evidence type="ECO:0000313" key="3">
    <source>
        <dbReference type="Proteomes" id="UP000246635"/>
    </source>
</evidence>
<protein>
    <submittedName>
        <fullName evidence="2">Uncharacterized protein</fullName>
    </submittedName>
</protein>
<dbReference type="Proteomes" id="UP000246635">
    <property type="component" value="Unassembled WGS sequence"/>
</dbReference>
<evidence type="ECO:0000313" key="2">
    <source>
        <dbReference type="EMBL" id="PWW03160.1"/>
    </source>
</evidence>
<name>A0A2V2YUN8_9BACL</name>
<evidence type="ECO:0000256" key="1">
    <source>
        <dbReference type="SAM" id="MobiDB-lite"/>
    </source>
</evidence>
<proteinExistence type="predicted"/>
<gene>
    <name evidence="2" type="ORF">DFQ01_10755</name>
</gene>
<feature type="compositionally biased region" description="Basic and acidic residues" evidence="1">
    <location>
        <begin position="28"/>
        <end position="38"/>
    </location>
</feature>
<feature type="compositionally biased region" description="Basic and acidic residues" evidence="1">
    <location>
        <begin position="1"/>
        <end position="15"/>
    </location>
</feature>
<feature type="region of interest" description="Disordered" evidence="1">
    <location>
        <begin position="1"/>
        <end position="38"/>
    </location>
</feature>